<reference evidence="1" key="2">
    <citation type="journal article" date="2024" name="Plant">
        <title>Genomic evolution and insights into agronomic trait innovations of Sesamum species.</title>
        <authorList>
            <person name="Miao H."/>
            <person name="Wang L."/>
            <person name="Qu L."/>
            <person name="Liu H."/>
            <person name="Sun Y."/>
            <person name="Le M."/>
            <person name="Wang Q."/>
            <person name="Wei S."/>
            <person name="Zheng Y."/>
            <person name="Lin W."/>
            <person name="Duan Y."/>
            <person name="Cao H."/>
            <person name="Xiong S."/>
            <person name="Wang X."/>
            <person name="Wei L."/>
            <person name="Li C."/>
            <person name="Ma Q."/>
            <person name="Ju M."/>
            <person name="Zhao R."/>
            <person name="Li G."/>
            <person name="Mu C."/>
            <person name="Tian Q."/>
            <person name="Mei H."/>
            <person name="Zhang T."/>
            <person name="Gao T."/>
            <person name="Zhang H."/>
        </authorList>
    </citation>
    <scope>NUCLEOTIDE SEQUENCE</scope>
    <source>
        <strain evidence="1">3651</strain>
    </source>
</reference>
<evidence type="ECO:0000313" key="1">
    <source>
        <dbReference type="EMBL" id="KAK4430332.1"/>
    </source>
</evidence>
<proteinExistence type="predicted"/>
<name>A0AAE1YHW5_9LAMI</name>
<keyword evidence="2" id="KW-1185">Reference proteome</keyword>
<evidence type="ECO:0000313" key="2">
    <source>
        <dbReference type="Proteomes" id="UP001293254"/>
    </source>
</evidence>
<sequence length="101" mass="11142">MPRKSLWTLPSSGNGQQVQVDELWVEGAGEGRGAKFKTISSRRTSRISLCALAAIRSGGISLFQNSVSRHQFSLKRIGITRREEGPDWNKVSPSNKKLTSN</sequence>
<accession>A0AAE1YHW5</accession>
<comment type="caution">
    <text evidence="1">The sequence shown here is derived from an EMBL/GenBank/DDBJ whole genome shotgun (WGS) entry which is preliminary data.</text>
</comment>
<protein>
    <submittedName>
        <fullName evidence="1">Uncharacterized protein</fullName>
    </submittedName>
</protein>
<reference evidence="1" key="1">
    <citation type="submission" date="2020-06" db="EMBL/GenBank/DDBJ databases">
        <authorList>
            <person name="Li T."/>
            <person name="Hu X."/>
            <person name="Zhang T."/>
            <person name="Song X."/>
            <person name="Zhang H."/>
            <person name="Dai N."/>
            <person name="Sheng W."/>
            <person name="Hou X."/>
            <person name="Wei L."/>
        </authorList>
    </citation>
    <scope>NUCLEOTIDE SEQUENCE</scope>
    <source>
        <strain evidence="1">3651</strain>
        <tissue evidence="1">Leaf</tissue>
    </source>
</reference>
<organism evidence="1 2">
    <name type="scientific">Sesamum alatum</name>
    <dbReference type="NCBI Taxonomy" id="300844"/>
    <lineage>
        <taxon>Eukaryota</taxon>
        <taxon>Viridiplantae</taxon>
        <taxon>Streptophyta</taxon>
        <taxon>Embryophyta</taxon>
        <taxon>Tracheophyta</taxon>
        <taxon>Spermatophyta</taxon>
        <taxon>Magnoliopsida</taxon>
        <taxon>eudicotyledons</taxon>
        <taxon>Gunneridae</taxon>
        <taxon>Pentapetalae</taxon>
        <taxon>asterids</taxon>
        <taxon>lamiids</taxon>
        <taxon>Lamiales</taxon>
        <taxon>Pedaliaceae</taxon>
        <taxon>Sesamum</taxon>
    </lineage>
</organism>
<dbReference type="AlphaFoldDB" id="A0AAE1YHW5"/>
<gene>
    <name evidence="1" type="ORF">Salat_1333900</name>
</gene>
<dbReference type="Proteomes" id="UP001293254">
    <property type="component" value="Unassembled WGS sequence"/>
</dbReference>
<dbReference type="EMBL" id="JACGWO010000004">
    <property type="protein sequence ID" value="KAK4430332.1"/>
    <property type="molecule type" value="Genomic_DNA"/>
</dbReference>